<dbReference type="PANTHER" id="PTHR33516:SF2">
    <property type="entry name" value="LEXA REPRESSOR-RELATED"/>
    <property type="match status" value="1"/>
</dbReference>
<dbReference type="AlphaFoldDB" id="A0A4P9VTQ9"/>
<dbReference type="InterPro" id="IPR001387">
    <property type="entry name" value="Cro/C1-type_HTH"/>
</dbReference>
<dbReference type="SUPFAM" id="SSF47413">
    <property type="entry name" value="lambda repressor-like DNA-binding domains"/>
    <property type="match status" value="1"/>
</dbReference>
<dbReference type="InterPro" id="IPR015927">
    <property type="entry name" value="Peptidase_S24_S26A/B/C"/>
</dbReference>
<dbReference type="EMBL" id="NDXW01000001">
    <property type="protein sequence ID" value="RDH46556.1"/>
    <property type="molecule type" value="Genomic_DNA"/>
</dbReference>
<gene>
    <name evidence="2" type="ORF">B9G39_25575</name>
</gene>
<dbReference type="SMART" id="SM00530">
    <property type="entry name" value="HTH_XRE"/>
    <property type="match status" value="1"/>
</dbReference>
<dbReference type="Gene3D" id="2.10.109.10">
    <property type="entry name" value="Umud Fragment, subunit A"/>
    <property type="match status" value="1"/>
</dbReference>
<name>A0A4P9VTQ9_9GAMM</name>
<accession>A0A4P9VTQ9</accession>
<dbReference type="InterPro" id="IPR050077">
    <property type="entry name" value="LexA_repressor"/>
</dbReference>
<dbReference type="PANTHER" id="PTHR33516">
    <property type="entry name" value="LEXA REPRESSOR"/>
    <property type="match status" value="1"/>
</dbReference>
<dbReference type="InterPro" id="IPR039418">
    <property type="entry name" value="LexA-like"/>
</dbReference>
<feature type="domain" description="HTH cro/C1-type" evidence="1">
    <location>
        <begin position="6"/>
        <end position="59"/>
    </location>
</feature>
<reference evidence="2 3" key="1">
    <citation type="submission" date="2017-04" db="EMBL/GenBank/DDBJ databases">
        <title>Draft genome sequence of Zooshikella ganghwensis VG4 isolated from Red Sea sediments.</title>
        <authorList>
            <person name="Rehman Z."/>
            <person name="Alam I."/>
            <person name="Kamau A."/>
            <person name="Bajic V."/>
            <person name="Leiknes T."/>
        </authorList>
    </citation>
    <scope>NUCLEOTIDE SEQUENCE [LARGE SCALE GENOMIC DNA]</scope>
    <source>
        <strain evidence="2 3">VG4</strain>
    </source>
</reference>
<dbReference type="InterPro" id="IPR036286">
    <property type="entry name" value="LexA/Signal_pep-like_sf"/>
</dbReference>
<dbReference type="InterPro" id="IPR010982">
    <property type="entry name" value="Lambda_DNA-bd_dom_sf"/>
</dbReference>
<keyword evidence="3" id="KW-1185">Reference proteome</keyword>
<comment type="caution">
    <text evidence="2">The sequence shown here is derived from an EMBL/GenBank/DDBJ whole genome shotgun (WGS) entry which is preliminary data.</text>
</comment>
<dbReference type="Gene3D" id="1.10.260.40">
    <property type="entry name" value="lambda repressor-like DNA-binding domains"/>
    <property type="match status" value="1"/>
</dbReference>
<dbReference type="CDD" id="cd00093">
    <property type="entry name" value="HTH_XRE"/>
    <property type="match status" value="1"/>
</dbReference>
<evidence type="ECO:0000313" key="3">
    <source>
        <dbReference type="Proteomes" id="UP000257039"/>
    </source>
</evidence>
<sequence>MIGERVKLAREHFSLTQDELAWAINISQTAIYKIEDGLTQNPRCLGKLAEVLKVSPEWLQFGINPPGWLKHSQRTTQAVNTIEDGYPLLSWVQAGAWQPIDEVELYEAKRLCCPVKCSADTFVLRVQGVSMEPMFHEDDLIFVDPNVECRSGSFIIARLDDHNEATFKQLIIEGGQRYLKPLNPDWPEKIIPFKGESCSVVGTVVFAGRVFT</sequence>
<dbReference type="Pfam" id="PF00717">
    <property type="entry name" value="Peptidase_S24"/>
    <property type="match status" value="1"/>
</dbReference>
<evidence type="ECO:0000259" key="1">
    <source>
        <dbReference type="PROSITE" id="PS50943"/>
    </source>
</evidence>
<protein>
    <submittedName>
        <fullName evidence="2">Helix-turn-helix domain-containing protein</fullName>
    </submittedName>
</protein>
<dbReference type="Proteomes" id="UP000257039">
    <property type="component" value="Unassembled WGS sequence"/>
</dbReference>
<dbReference type="PROSITE" id="PS50943">
    <property type="entry name" value="HTH_CROC1"/>
    <property type="match status" value="1"/>
</dbReference>
<evidence type="ECO:0000313" key="2">
    <source>
        <dbReference type="EMBL" id="RDH46556.1"/>
    </source>
</evidence>
<proteinExistence type="predicted"/>
<dbReference type="Pfam" id="PF01381">
    <property type="entry name" value="HTH_3"/>
    <property type="match status" value="1"/>
</dbReference>
<dbReference type="GO" id="GO:0003677">
    <property type="term" value="F:DNA binding"/>
    <property type="evidence" value="ECO:0007669"/>
    <property type="project" value="InterPro"/>
</dbReference>
<organism evidence="2 3">
    <name type="scientific">Zooshikella ganghwensis</name>
    <dbReference type="NCBI Taxonomy" id="202772"/>
    <lineage>
        <taxon>Bacteria</taxon>
        <taxon>Pseudomonadati</taxon>
        <taxon>Pseudomonadota</taxon>
        <taxon>Gammaproteobacteria</taxon>
        <taxon>Oceanospirillales</taxon>
        <taxon>Zooshikellaceae</taxon>
        <taxon>Zooshikella</taxon>
    </lineage>
</organism>
<dbReference type="RefSeq" id="WP_094789286.1">
    <property type="nucleotide sequence ID" value="NZ_NDXW01000001.1"/>
</dbReference>
<dbReference type="SUPFAM" id="SSF51306">
    <property type="entry name" value="LexA/Signal peptidase"/>
    <property type="match status" value="1"/>
</dbReference>
<dbReference type="CDD" id="cd06529">
    <property type="entry name" value="S24_LexA-like"/>
    <property type="match status" value="1"/>
</dbReference>